<dbReference type="Proteomes" id="UP001500604">
    <property type="component" value="Unassembled WGS sequence"/>
</dbReference>
<dbReference type="EMBL" id="BAABFL010000362">
    <property type="protein sequence ID" value="GAA4650108.1"/>
    <property type="molecule type" value="Genomic_DNA"/>
</dbReference>
<evidence type="ECO:0000313" key="1">
    <source>
        <dbReference type="EMBL" id="GAA4650108.1"/>
    </source>
</evidence>
<accession>A0ABP8V3T2</accession>
<comment type="caution">
    <text evidence="1">The sequence shown here is derived from an EMBL/GenBank/DDBJ whole genome shotgun (WGS) entry which is preliminary data.</text>
</comment>
<organism evidence="1 2">
    <name type="scientific">Kistimonas scapharcae</name>
    <dbReference type="NCBI Taxonomy" id="1036133"/>
    <lineage>
        <taxon>Bacteria</taxon>
        <taxon>Pseudomonadati</taxon>
        <taxon>Pseudomonadota</taxon>
        <taxon>Gammaproteobacteria</taxon>
        <taxon>Oceanospirillales</taxon>
        <taxon>Endozoicomonadaceae</taxon>
        <taxon>Kistimonas</taxon>
    </lineage>
</organism>
<sequence length="303" mass="34585">MDAVKTRKISTSALAKSLSLSAKDLFQKMESAGWIARVEDAWELTEKGKAKGGEYVAHSKYGKYIAWPEMIRVNNEESDTGTSMVKQFLTASAFGKKLELSAQRVNALFSELGWIKKALKGWEVTPQGKAMGGQQREDKRTGIPYVCWPESVLETKAFTLSLKEIRGDLSQAIGLEESSNGSDEAGFRDKFPAKLRTADGHFVRSKAEMLIDNWLYMAEIVHAYERKLPIEEDVYCDFYVPTGKVYIEYWGLEEDPKYRKRKEEKLKIYEKYGLNLIQLTDKDVQNLDDVLPRMLLKFGVQTY</sequence>
<gene>
    <name evidence="1" type="ORF">GCM10023116_23910</name>
</gene>
<dbReference type="RefSeq" id="WP_345196201.1">
    <property type="nucleotide sequence ID" value="NZ_BAABFL010000362.1"/>
</dbReference>
<protein>
    <recommendedName>
        <fullName evidence="3">Glycerol kinase</fullName>
    </recommendedName>
</protein>
<name>A0ABP8V3T2_9GAMM</name>
<evidence type="ECO:0000313" key="2">
    <source>
        <dbReference type="Proteomes" id="UP001500604"/>
    </source>
</evidence>
<reference evidence="2" key="1">
    <citation type="journal article" date="2019" name="Int. J. Syst. Evol. Microbiol.">
        <title>The Global Catalogue of Microorganisms (GCM) 10K type strain sequencing project: providing services to taxonomists for standard genome sequencing and annotation.</title>
        <authorList>
            <consortium name="The Broad Institute Genomics Platform"/>
            <consortium name="The Broad Institute Genome Sequencing Center for Infectious Disease"/>
            <person name="Wu L."/>
            <person name="Ma J."/>
        </authorList>
    </citation>
    <scope>NUCLEOTIDE SEQUENCE [LARGE SCALE GENOMIC DNA]</scope>
    <source>
        <strain evidence="2">JCM 17805</strain>
    </source>
</reference>
<evidence type="ECO:0008006" key="3">
    <source>
        <dbReference type="Google" id="ProtNLM"/>
    </source>
</evidence>
<keyword evidence="2" id="KW-1185">Reference proteome</keyword>
<proteinExistence type="predicted"/>
<dbReference type="Gene3D" id="3.40.960.10">
    <property type="entry name" value="VSR Endonuclease"/>
    <property type="match status" value="1"/>
</dbReference>